<proteinExistence type="predicted"/>
<evidence type="ECO:0000256" key="2">
    <source>
        <dbReference type="ARBA" id="ARBA00022898"/>
    </source>
</evidence>
<dbReference type="SUPFAM" id="SSF53686">
    <property type="entry name" value="Tryptophan synthase beta subunit-like PLP-dependent enzymes"/>
    <property type="match status" value="1"/>
</dbReference>
<dbReference type="InterPro" id="IPR050147">
    <property type="entry name" value="Ser/Thr_Dehydratase"/>
</dbReference>
<dbReference type="PANTHER" id="PTHR48078:SF6">
    <property type="entry name" value="L-THREONINE DEHYDRATASE CATABOLIC TDCB"/>
    <property type="match status" value="1"/>
</dbReference>
<dbReference type="InterPro" id="IPR000634">
    <property type="entry name" value="Ser/Thr_deHydtase_PyrdxlP-BS"/>
</dbReference>
<evidence type="ECO:0000313" key="6">
    <source>
        <dbReference type="Proteomes" id="UP001215503"/>
    </source>
</evidence>
<accession>A0ABT5YN12</accession>
<protein>
    <submittedName>
        <fullName evidence="5">Threonine/serine dehydratase</fullName>
    </submittedName>
</protein>
<dbReference type="Gene3D" id="3.40.50.1100">
    <property type="match status" value="2"/>
</dbReference>
<evidence type="ECO:0000259" key="4">
    <source>
        <dbReference type="Pfam" id="PF00291"/>
    </source>
</evidence>
<dbReference type="InterPro" id="IPR001926">
    <property type="entry name" value="TrpB-like_PALP"/>
</dbReference>
<dbReference type="RefSeq" id="WP_275822530.1">
    <property type="nucleotide sequence ID" value="NZ_JARHUD010000005.1"/>
</dbReference>
<keyword evidence="6" id="KW-1185">Reference proteome</keyword>
<keyword evidence="2" id="KW-0663">Pyridoxal phosphate</keyword>
<comment type="caution">
    <text evidence="5">The sequence shown here is derived from an EMBL/GenBank/DDBJ whole genome shotgun (WGS) entry which is preliminary data.</text>
</comment>
<comment type="cofactor">
    <cofactor evidence="1">
        <name>pyridoxal 5'-phosphate</name>
        <dbReference type="ChEBI" id="CHEBI:597326"/>
    </cofactor>
</comment>
<dbReference type="PROSITE" id="PS00165">
    <property type="entry name" value="DEHYDRATASE_SER_THR"/>
    <property type="match status" value="1"/>
</dbReference>
<reference evidence="5 6" key="1">
    <citation type="submission" date="2023-03" db="EMBL/GenBank/DDBJ databases">
        <title>Fodinicurvata sp. CAU 1616 isolated from sea sendiment.</title>
        <authorList>
            <person name="Kim W."/>
        </authorList>
    </citation>
    <scope>NUCLEOTIDE SEQUENCE [LARGE SCALE GENOMIC DNA]</scope>
    <source>
        <strain evidence="5 6">CAU 1616</strain>
    </source>
</reference>
<evidence type="ECO:0000256" key="1">
    <source>
        <dbReference type="ARBA" id="ARBA00001933"/>
    </source>
</evidence>
<dbReference type="PANTHER" id="PTHR48078">
    <property type="entry name" value="THREONINE DEHYDRATASE, MITOCHONDRIAL-RELATED"/>
    <property type="match status" value="1"/>
</dbReference>
<dbReference type="NCBIfam" id="NF006094">
    <property type="entry name" value="PRK08246.1"/>
    <property type="match status" value="1"/>
</dbReference>
<keyword evidence="3" id="KW-0456">Lyase</keyword>
<dbReference type="EMBL" id="JARHUD010000005">
    <property type="protein sequence ID" value="MDF2096277.1"/>
    <property type="molecule type" value="Genomic_DNA"/>
</dbReference>
<gene>
    <name evidence="5" type="ORF">P2G67_09845</name>
</gene>
<organism evidence="5 6">
    <name type="scientific">Aquibaculum arenosum</name>
    <dbReference type="NCBI Taxonomy" id="3032591"/>
    <lineage>
        <taxon>Bacteria</taxon>
        <taxon>Pseudomonadati</taxon>
        <taxon>Pseudomonadota</taxon>
        <taxon>Alphaproteobacteria</taxon>
        <taxon>Rhodospirillales</taxon>
        <taxon>Rhodovibrionaceae</taxon>
        <taxon>Aquibaculum</taxon>
    </lineage>
</organism>
<dbReference type="Proteomes" id="UP001215503">
    <property type="component" value="Unassembled WGS sequence"/>
</dbReference>
<sequence>MADSSAVTRDAIADAAERVAPYLRRTPVIEVSGADFGLKTERLCFKLEFLQRSGAFKARGAFASLLLRTLPEAGVVAASGGNHGAAVACAAQALQVPASIFVPTIASEAKLALIRSFGARLVVGGGRYADALSASEDWQAQSGALAIHAYDQVETLLGQGTVGCELEQQAPDIDTLLVAVGGGGLIGGLAGWYRGAAKLVGVEPEGAPTLTRALEAGEPVDAPAEGLAADSLAPKRIGSLGFSLAQQFVAQTVLVSDDAIRQTQNVLWQVLRVVAEPGGAAAMAALLSGAYQPKVGERVAVLLCGANTTSVTFTG</sequence>
<evidence type="ECO:0000313" key="5">
    <source>
        <dbReference type="EMBL" id="MDF2096277.1"/>
    </source>
</evidence>
<dbReference type="InterPro" id="IPR036052">
    <property type="entry name" value="TrpB-like_PALP_sf"/>
</dbReference>
<feature type="domain" description="Tryptophan synthase beta chain-like PALP" evidence="4">
    <location>
        <begin position="21"/>
        <end position="305"/>
    </location>
</feature>
<evidence type="ECO:0000256" key="3">
    <source>
        <dbReference type="ARBA" id="ARBA00023239"/>
    </source>
</evidence>
<dbReference type="Pfam" id="PF00291">
    <property type="entry name" value="PALP"/>
    <property type="match status" value="1"/>
</dbReference>
<name>A0ABT5YN12_9PROT</name>